<dbReference type="GO" id="GO:0015252">
    <property type="term" value="F:proton channel activity"/>
    <property type="evidence" value="ECO:0007669"/>
    <property type="project" value="InterPro"/>
</dbReference>
<accession>A0A7H0LEQ6</accession>
<evidence type="ECO:0000256" key="7">
    <source>
        <dbReference type="ARBA" id="ARBA00022958"/>
    </source>
</evidence>
<feature type="transmembrane region" description="Helical" evidence="13">
    <location>
        <begin position="57"/>
        <end position="79"/>
    </location>
</feature>
<name>A0A7H0LEQ6_9SPHN</name>
<gene>
    <name evidence="14" type="ORF">H3Z74_15465</name>
</gene>
<evidence type="ECO:0000256" key="1">
    <source>
        <dbReference type="ARBA" id="ARBA00004141"/>
    </source>
</evidence>
<evidence type="ECO:0000256" key="4">
    <source>
        <dbReference type="ARBA" id="ARBA00022538"/>
    </source>
</evidence>
<evidence type="ECO:0000256" key="10">
    <source>
        <dbReference type="ARBA" id="ARBA00023136"/>
    </source>
</evidence>
<keyword evidence="15" id="KW-1185">Reference proteome</keyword>
<evidence type="ECO:0000256" key="11">
    <source>
        <dbReference type="ARBA" id="ARBA00023303"/>
    </source>
</evidence>
<dbReference type="KEGG" id="spap:H3Z74_15465"/>
<keyword evidence="7" id="KW-0630">Potassium</keyword>
<dbReference type="Pfam" id="PF06736">
    <property type="entry name" value="TMEM175"/>
    <property type="match status" value="1"/>
</dbReference>
<dbReference type="RefSeq" id="WP_187760488.1">
    <property type="nucleotide sequence ID" value="NZ_CP061038.1"/>
</dbReference>
<dbReference type="InterPro" id="IPR010617">
    <property type="entry name" value="TMEM175-like"/>
</dbReference>
<evidence type="ECO:0000256" key="8">
    <source>
        <dbReference type="ARBA" id="ARBA00022989"/>
    </source>
</evidence>
<dbReference type="PANTHER" id="PTHR31462:SF5">
    <property type="entry name" value="ENDOSOMAL_LYSOSOMAL PROTON CHANNEL TMEM175"/>
    <property type="match status" value="1"/>
</dbReference>
<comment type="subcellular location">
    <subcellularLocation>
        <location evidence="1">Membrane</location>
        <topology evidence="1">Multi-pass membrane protein</topology>
    </subcellularLocation>
</comment>
<dbReference type="Proteomes" id="UP000516148">
    <property type="component" value="Chromosome"/>
</dbReference>
<keyword evidence="4" id="KW-0633">Potassium transport</keyword>
<keyword evidence="3" id="KW-0813">Transport</keyword>
<dbReference type="GO" id="GO:0005267">
    <property type="term" value="F:potassium channel activity"/>
    <property type="evidence" value="ECO:0007669"/>
    <property type="project" value="UniProtKB-KW"/>
</dbReference>
<feature type="transmembrane region" description="Helical" evidence="13">
    <location>
        <begin position="100"/>
        <end position="117"/>
    </location>
</feature>
<evidence type="ECO:0000313" key="14">
    <source>
        <dbReference type="EMBL" id="QNQ08159.1"/>
    </source>
</evidence>
<keyword evidence="11" id="KW-0407">Ion channel</keyword>
<comment type="similarity">
    <text evidence="2">Belongs to the TMEM175 family.</text>
</comment>
<evidence type="ECO:0000256" key="9">
    <source>
        <dbReference type="ARBA" id="ARBA00023065"/>
    </source>
</evidence>
<keyword evidence="10 13" id="KW-0472">Membrane</keyword>
<feature type="transmembrane region" description="Helical" evidence="13">
    <location>
        <begin position="161"/>
        <end position="183"/>
    </location>
</feature>
<comment type="catalytic activity">
    <reaction evidence="12">
        <text>K(+)(in) = K(+)(out)</text>
        <dbReference type="Rhea" id="RHEA:29463"/>
        <dbReference type="ChEBI" id="CHEBI:29103"/>
    </reaction>
</comment>
<keyword evidence="9" id="KW-0406">Ion transport</keyword>
<organism evidence="14 15">
    <name type="scientific">Sphingomonas alpina</name>
    <dbReference type="NCBI Taxonomy" id="653931"/>
    <lineage>
        <taxon>Bacteria</taxon>
        <taxon>Pseudomonadati</taxon>
        <taxon>Pseudomonadota</taxon>
        <taxon>Alphaproteobacteria</taxon>
        <taxon>Sphingomonadales</taxon>
        <taxon>Sphingomonadaceae</taxon>
        <taxon>Sphingomonas</taxon>
    </lineage>
</organism>
<proteinExistence type="inferred from homology"/>
<evidence type="ECO:0000313" key="15">
    <source>
        <dbReference type="Proteomes" id="UP000516148"/>
    </source>
</evidence>
<evidence type="ECO:0000256" key="13">
    <source>
        <dbReference type="SAM" id="Phobius"/>
    </source>
</evidence>
<evidence type="ECO:0000256" key="3">
    <source>
        <dbReference type="ARBA" id="ARBA00022448"/>
    </source>
</evidence>
<keyword evidence="6" id="KW-0631">Potassium channel</keyword>
<feature type="transmembrane region" description="Helical" evidence="13">
    <location>
        <begin position="20"/>
        <end position="37"/>
    </location>
</feature>
<dbReference type="AlphaFoldDB" id="A0A7H0LEQ6"/>
<evidence type="ECO:0000256" key="5">
    <source>
        <dbReference type="ARBA" id="ARBA00022692"/>
    </source>
</evidence>
<evidence type="ECO:0000256" key="2">
    <source>
        <dbReference type="ARBA" id="ARBA00006920"/>
    </source>
</evidence>
<reference evidence="14 15" key="1">
    <citation type="submission" date="2020-09" db="EMBL/GenBank/DDBJ databases">
        <title>Sphingomonas sp., a new species isolated from pork steak.</title>
        <authorList>
            <person name="Heidler von Heilborn D."/>
        </authorList>
    </citation>
    <scope>NUCLEOTIDE SEQUENCE [LARGE SCALE GENOMIC DNA]</scope>
    <source>
        <strain evidence="15">S8-3T</strain>
    </source>
</reference>
<protein>
    <submittedName>
        <fullName evidence="14">DUF1211 domain-containing protein</fullName>
    </submittedName>
</protein>
<dbReference type="GO" id="GO:0016020">
    <property type="term" value="C:membrane"/>
    <property type="evidence" value="ECO:0007669"/>
    <property type="project" value="UniProtKB-SubCell"/>
</dbReference>
<feature type="transmembrane region" description="Helical" evidence="13">
    <location>
        <begin position="123"/>
        <end position="140"/>
    </location>
</feature>
<evidence type="ECO:0000256" key="12">
    <source>
        <dbReference type="ARBA" id="ARBA00034430"/>
    </source>
</evidence>
<keyword evidence="5 13" id="KW-0812">Transmembrane</keyword>
<sequence length="221" mass="24398">MTTRAKGDRPSGPEHSLERLIFFSDAVFAIAITLLIIEVHVPDLPPGSPHHAYLEALWHLIPNFFGFIVSFFVIGAFWAAHHRMFGLAAHYSERLVGANLMVLCLIVFMPFATAFMSANTGTLVPSVLYAATLLLTGLFNRRLMFIVTSAPVVAADVSPEMIAYVRARSGTVIFGALCALLIAFIDPRFSQMGLLTIPIWQRLFLRRVDRQVARKARAAAA</sequence>
<dbReference type="PANTHER" id="PTHR31462">
    <property type="entry name" value="ENDOSOMAL/LYSOSOMAL POTASSIUM CHANNEL TMEM175"/>
    <property type="match status" value="1"/>
</dbReference>
<evidence type="ECO:0000256" key="6">
    <source>
        <dbReference type="ARBA" id="ARBA00022826"/>
    </source>
</evidence>
<keyword evidence="8 13" id="KW-1133">Transmembrane helix</keyword>
<dbReference type="EMBL" id="CP061038">
    <property type="protein sequence ID" value="QNQ08159.1"/>
    <property type="molecule type" value="Genomic_DNA"/>
</dbReference>